<accession>A0A383EWI6</accession>
<feature type="non-terminal residue" evidence="2">
    <location>
        <position position="1"/>
    </location>
</feature>
<sequence>YPPSDIKLLAPMQHEYNRARQGLREHRRANRPKYATPAGMLEEEDKEKLRNPPANSVLELQALASGQKVDDVLQPVKQIGIDPNLYEVKTIFDDVQLVVGQQEANFGQVSKGTATETSIAESSRMSAIGANIDDLDSFMSEITRAAGQVLLLEMSKEEVISICGPGAVWPEFKKEDVLNEIYLHIEAGSTGKPNKAIELQNIERIIPFLIQIPGIDPKFLGRELLKRLD</sequence>
<gene>
    <name evidence="2" type="ORF">METZ01_LOCUS513798</name>
</gene>
<organism evidence="2">
    <name type="scientific">marine metagenome</name>
    <dbReference type="NCBI Taxonomy" id="408172"/>
    <lineage>
        <taxon>unclassified sequences</taxon>
        <taxon>metagenomes</taxon>
        <taxon>ecological metagenomes</taxon>
    </lineage>
</organism>
<feature type="non-terminal residue" evidence="2">
    <location>
        <position position="229"/>
    </location>
</feature>
<dbReference type="AlphaFoldDB" id="A0A383EWI6"/>
<protein>
    <submittedName>
        <fullName evidence="2">Uncharacterized protein</fullName>
    </submittedName>
</protein>
<reference evidence="2" key="1">
    <citation type="submission" date="2018-05" db="EMBL/GenBank/DDBJ databases">
        <authorList>
            <person name="Lanie J.A."/>
            <person name="Ng W.-L."/>
            <person name="Kazmierczak K.M."/>
            <person name="Andrzejewski T.M."/>
            <person name="Davidsen T.M."/>
            <person name="Wayne K.J."/>
            <person name="Tettelin H."/>
            <person name="Glass J.I."/>
            <person name="Rusch D."/>
            <person name="Podicherti R."/>
            <person name="Tsui H.-C.T."/>
            <person name="Winkler M.E."/>
        </authorList>
    </citation>
    <scope>NUCLEOTIDE SEQUENCE</scope>
</reference>
<name>A0A383EWI6_9ZZZZ</name>
<proteinExistence type="predicted"/>
<evidence type="ECO:0000313" key="2">
    <source>
        <dbReference type="EMBL" id="SVE60944.1"/>
    </source>
</evidence>
<dbReference type="EMBL" id="UINC01229288">
    <property type="protein sequence ID" value="SVE60944.1"/>
    <property type="molecule type" value="Genomic_DNA"/>
</dbReference>
<evidence type="ECO:0000256" key="1">
    <source>
        <dbReference type="SAM" id="MobiDB-lite"/>
    </source>
</evidence>
<feature type="region of interest" description="Disordered" evidence="1">
    <location>
        <begin position="20"/>
        <end position="50"/>
    </location>
</feature>